<dbReference type="Proteomes" id="UP000712281">
    <property type="component" value="Unassembled WGS sequence"/>
</dbReference>
<organism evidence="2 3">
    <name type="scientific">Brassica cretica</name>
    <name type="common">Mustard</name>
    <dbReference type="NCBI Taxonomy" id="69181"/>
    <lineage>
        <taxon>Eukaryota</taxon>
        <taxon>Viridiplantae</taxon>
        <taxon>Streptophyta</taxon>
        <taxon>Embryophyta</taxon>
        <taxon>Tracheophyta</taxon>
        <taxon>Spermatophyta</taxon>
        <taxon>Magnoliopsida</taxon>
        <taxon>eudicotyledons</taxon>
        <taxon>Gunneridae</taxon>
        <taxon>Pentapetalae</taxon>
        <taxon>rosids</taxon>
        <taxon>malvids</taxon>
        <taxon>Brassicales</taxon>
        <taxon>Brassicaceae</taxon>
        <taxon>Brassiceae</taxon>
        <taxon>Brassica</taxon>
    </lineage>
</organism>
<accession>A0A8S9G2H0</accession>
<gene>
    <name evidence="2" type="ORF">F2Q68_00020234</name>
</gene>
<reference evidence="2" key="1">
    <citation type="submission" date="2019-12" db="EMBL/GenBank/DDBJ databases">
        <title>Genome sequencing and annotation of Brassica cretica.</title>
        <authorList>
            <person name="Studholme D.J."/>
            <person name="Sarris P.F."/>
        </authorList>
    </citation>
    <scope>NUCLEOTIDE SEQUENCE</scope>
    <source>
        <strain evidence="2">PFS-001/15</strain>
        <tissue evidence="2">Leaf</tissue>
    </source>
</reference>
<evidence type="ECO:0000313" key="2">
    <source>
        <dbReference type="EMBL" id="KAF2538817.1"/>
    </source>
</evidence>
<comment type="caution">
    <text evidence="2">The sequence shown here is derived from an EMBL/GenBank/DDBJ whole genome shotgun (WGS) entry which is preliminary data.</text>
</comment>
<evidence type="ECO:0000256" key="1">
    <source>
        <dbReference type="SAM" id="MobiDB-lite"/>
    </source>
</evidence>
<sequence>MSIDTVHPTSIDNVHPASITIVHYDTVHQDTIHLKTVHPNTCHPDTVHPVKNNTTCGEKEKIEVLILKRQRRSRSLPRSSLWEPKFTPSSFVNRRKAKLT</sequence>
<dbReference type="EMBL" id="QGKW02002228">
    <property type="protein sequence ID" value="KAF2538817.1"/>
    <property type="molecule type" value="Genomic_DNA"/>
</dbReference>
<evidence type="ECO:0000313" key="3">
    <source>
        <dbReference type="Proteomes" id="UP000712281"/>
    </source>
</evidence>
<name>A0A8S9G2H0_BRACR</name>
<dbReference type="AlphaFoldDB" id="A0A8S9G2H0"/>
<feature type="region of interest" description="Disordered" evidence="1">
    <location>
        <begin position="72"/>
        <end position="100"/>
    </location>
</feature>
<proteinExistence type="predicted"/>
<protein>
    <submittedName>
        <fullName evidence="2">Uncharacterized protein</fullName>
    </submittedName>
</protein>